<gene>
    <name evidence="2" type="ORF">H8K43_13410</name>
</gene>
<evidence type="ECO:0000313" key="3">
    <source>
        <dbReference type="Proteomes" id="UP000654304"/>
    </source>
</evidence>
<organism evidence="2 3">
    <name type="scientific">Undibacterium curvum</name>
    <dbReference type="NCBI Taxonomy" id="2762294"/>
    <lineage>
        <taxon>Bacteria</taxon>
        <taxon>Pseudomonadati</taxon>
        <taxon>Pseudomonadota</taxon>
        <taxon>Betaproteobacteria</taxon>
        <taxon>Burkholderiales</taxon>
        <taxon>Oxalobacteraceae</taxon>
        <taxon>Undibacterium</taxon>
    </lineage>
</organism>
<feature type="chain" id="PRO_5045242721" evidence="1">
    <location>
        <begin position="24"/>
        <end position="95"/>
    </location>
</feature>
<keyword evidence="3" id="KW-1185">Reference proteome</keyword>
<evidence type="ECO:0000313" key="2">
    <source>
        <dbReference type="EMBL" id="MBC3932681.1"/>
    </source>
</evidence>
<keyword evidence="1" id="KW-0732">Signal</keyword>
<proteinExistence type="predicted"/>
<accession>A0ABR7A706</accession>
<sequence length="95" mass="10172">MKHAMIKTGLLLGMLLSFAPAHAAKLACDAIIEKINTKLDGKGVHDYTLKVISKNTETKHRVVGVCEGGSQKVIYIRKKTAKKNDAADAEPKAGA</sequence>
<dbReference type="RefSeq" id="WP_186904304.1">
    <property type="nucleotide sequence ID" value="NZ_JACOGD010000006.1"/>
</dbReference>
<protein>
    <submittedName>
        <fullName evidence="2">DUF1161 domain-containing protein</fullName>
    </submittedName>
</protein>
<reference evidence="2 3" key="1">
    <citation type="submission" date="2020-08" db="EMBL/GenBank/DDBJ databases">
        <title>Novel species isolated from subtropical streams in China.</title>
        <authorList>
            <person name="Lu H."/>
        </authorList>
    </citation>
    <scope>NUCLEOTIDE SEQUENCE [LARGE SCALE GENOMIC DNA]</scope>
    <source>
        <strain evidence="2 3">CY22W</strain>
    </source>
</reference>
<dbReference type="InterPro" id="IPR010595">
    <property type="entry name" value="DUF1161"/>
</dbReference>
<comment type="caution">
    <text evidence="2">The sequence shown here is derived from an EMBL/GenBank/DDBJ whole genome shotgun (WGS) entry which is preliminary data.</text>
</comment>
<dbReference type="Pfam" id="PF06649">
    <property type="entry name" value="DUF1161"/>
    <property type="match status" value="1"/>
</dbReference>
<feature type="signal peptide" evidence="1">
    <location>
        <begin position="1"/>
        <end position="23"/>
    </location>
</feature>
<evidence type="ECO:0000256" key="1">
    <source>
        <dbReference type="SAM" id="SignalP"/>
    </source>
</evidence>
<dbReference type="Proteomes" id="UP000654304">
    <property type="component" value="Unassembled WGS sequence"/>
</dbReference>
<name>A0ABR7A706_9BURK</name>
<dbReference type="EMBL" id="JACOGD010000006">
    <property type="protein sequence ID" value="MBC3932681.1"/>
    <property type="molecule type" value="Genomic_DNA"/>
</dbReference>